<dbReference type="SUPFAM" id="SSF55729">
    <property type="entry name" value="Acyl-CoA N-acyltransferases (Nat)"/>
    <property type="match status" value="1"/>
</dbReference>
<reference evidence="2" key="1">
    <citation type="submission" date="2021-06" db="EMBL/GenBank/DDBJ databases">
        <title>44 bacteria genomes isolated from Dapeng, Shenzhen.</title>
        <authorList>
            <person name="Zheng W."/>
            <person name="Yu S."/>
            <person name="Huang Y."/>
        </authorList>
    </citation>
    <scope>NUCLEOTIDE SEQUENCE</scope>
    <source>
        <strain evidence="2">DP5N28-2</strain>
    </source>
</reference>
<sequence length="484" mass="55996">MQQKKVTPWVSKLTLSWLNFDTFQNEIRNLRKAVFVEEQGIGEFMIDSPGDPTGLHLGLFDGDLLVACVSIYPYENNHEFIRSTVQLDFNQPYGLQFSRRVELAAYRSKKLSSLMLAHGMHSTCEYFQPDCVFATLVDRHKVLRNFYISTYKFNRCLEFSNDEGDGLLLVMDRQSTIDEVAEQLKAESVNLSERLDIELPDLNKHISQHSSLEKYWSIKGDLVNRYLSPLSLQDELPRLSAQARMLFKSQKEIWDALLAEYNDHQTILDLGCGPGIYMAQLNKLDKMNGRQLMGMDISNELITYARFSHSDLDWKIGSVYNTKLESDSVDIIHCSFLFIHLINPLWALQEIYRILAPGGLLYISDVNDSTFKGPKQIQDLIESHSEIYEGNREVMSSIEELTDKVGLKLIMNDRLLVDNTGTDQSAELDGRHFRLGKWAMWAMFSFMGQREEVREQFEQADVYYFDYDSTISIEIHTKIFKKEQ</sequence>
<dbReference type="SUPFAM" id="SSF53335">
    <property type="entry name" value="S-adenosyl-L-methionine-dependent methyltransferases"/>
    <property type="match status" value="1"/>
</dbReference>
<dbReference type="GO" id="GO:0008757">
    <property type="term" value="F:S-adenosylmethionine-dependent methyltransferase activity"/>
    <property type="evidence" value="ECO:0007669"/>
    <property type="project" value="InterPro"/>
</dbReference>
<evidence type="ECO:0000313" key="3">
    <source>
        <dbReference type="Proteomes" id="UP000753961"/>
    </source>
</evidence>
<name>A0A953L615_9BACT</name>
<dbReference type="RefSeq" id="WP_222578700.1">
    <property type="nucleotide sequence ID" value="NZ_JAHVHU010000004.1"/>
</dbReference>
<keyword evidence="2" id="KW-0808">Transferase</keyword>
<protein>
    <submittedName>
        <fullName evidence="2">Class I SAM-dependent methyltransferase</fullName>
    </submittedName>
</protein>
<dbReference type="AlphaFoldDB" id="A0A953L615"/>
<dbReference type="InterPro" id="IPR013216">
    <property type="entry name" value="Methyltransf_11"/>
</dbReference>
<dbReference type="Pfam" id="PF08241">
    <property type="entry name" value="Methyltransf_11"/>
    <property type="match status" value="1"/>
</dbReference>
<organism evidence="2 3">
    <name type="scientific">Membranihabitans marinus</name>
    <dbReference type="NCBI Taxonomy" id="1227546"/>
    <lineage>
        <taxon>Bacteria</taxon>
        <taxon>Pseudomonadati</taxon>
        <taxon>Bacteroidota</taxon>
        <taxon>Saprospiria</taxon>
        <taxon>Saprospirales</taxon>
        <taxon>Saprospiraceae</taxon>
        <taxon>Membranihabitans</taxon>
    </lineage>
</organism>
<accession>A0A953L615</accession>
<dbReference type="InterPro" id="IPR029063">
    <property type="entry name" value="SAM-dependent_MTases_sf"/>
</dbReference>
<evidence type="ECO:0000313" key="2">
    <source>
        <dbReference type="EMBL" id="MBY5957177.1"/>
    </source>
</evidence>
<feature type="domain" description="Methyltransferase type 11" evidence="1">
    <location>
        <begin position="268"/>
        <end position="363"/>
    </location>
</feature>
<dbReference type="PANTHER" id="PTHR43591">
    <property type="entry name" value="METHYLTRANSFERASE"/>
    <property type="match status" value="1"/>
</dbReference>
<dbReference type="Gene3D" id="3.40.630.30">
    <property type="match status" value="1"/>
</dbReference>
<dbReference type="Gene3D" id="3.40.50.150">
    <property type="entry name" value="Vaccinia Virus protein VP39"/>
    <property type="match status" value="1"/>
</dbReference>
<gene>
    <name evidence="2" type="ORF">KUV50_03455</name>
</gene>
<evidence type="ECO:0000259" key="1">
    <source>
        <dbReference type="Pfam" id="PF08241"/>
    </source>
</evidence>
<keyword evidence="3" id="KW-1185">Reference proteome</keyword>
<dbReference type="GO" id="GO:0032259">
    <property type="term" value="P:methylation"/>
    <property type="evidence" value="ECO:0007669"/>
    <property type="project" value="UniProtKB-KW"/>
</dbReference>
<dbReference type="PANTHER" id="PTHR43591:SF24">
    <property type="entry name" value="2-METHOXY-6-POLYPRENYL-1,4-BENZOQUINOL METHYLASE, MITOCHONDRIAL"/>
    <property type="match status" value="1"/>
</dbReference>
<dbReference type="Proteomes" id="UP000753961">
    <property type="component" value="Unassembled WGS sequence"/>
</dbReference>
<dbReference type="InterPro" id="IPR016181">
    <property type="entry name" value="Acyl_CoA_acyltransferase"/>
</dbReference>
<dbReference type="EMBL" id="JAHVHU010000004">
    <property type="protein sequence ID" value="MBY5957177.1"/>
    <property type="molecule type" value="Genomic_DNA"/>
</dbReference>
<proteinExistence type="predicted"/>
<comment type="caution">
    <text evidence="2">The sequence shown here is derived from an EMBL/GenBank/DDBJ whole genome shotgun (WGS) entry which is preliminary data.</text>
</comment>
<dbReference type="CDD" id="cd02440">
    <property type="entry name" value="AdoMet_MTases"/>
    <property type="match status" value="1"/>
</dbReference>
<keyword evidence="2" id="KW-0489">Methyltransferase</keyword>